<protein>
    <submittedName>
        <fullName evidence="6">LysR family transcriptional regulator</fullName>
    </submittedName>
</protein>
<dbReference type="PANTHER" id="PTHR30419">
    <property type="entry name" value="HTH-TYPE TRANSCRIPTIONAL REGULATOR YBHD"/>
    <property type="match status" value="1"/>
</dbReference>
<comment type="similarity">
    <text evidence="1">Belongs to the LysR transcriptional regulatory family.</text>
</comment>
<dbReference type="PROSITE" id="PS50931">
    <property type="entry name" value="HTH_LYSR"/>
    <property type="match status" value="1"/>
</dbReference>
<dbReference type="PRINTS" id="PR00039">
    <property type="entry name" value="HTHLYSR"/>
</dbReference>
<gene>
    <name evidence="6" type="ORF">J6I44_02660</name>
</gene>
<feature type="domain" description="HTH lysR-type" evidence="5">
    <location>
        <begin position="1"/>
        <end position="58"/>
    </location>
</feature>
<sequence length="300" mass="33743">MELRQFKYLLSIAEEGTFTAAADKLYISQSALSQQVKSMEQELGVLLFDRSGNRLQFTEAGQLLHQRAKRIVKEVNEAKTAIDELENLYRGTLTVGVVQTVNAYLMPWVVSSFSAQFPGVQLKIQELSAPKIEQKVYNRELDLGVSFDPTEEPDLIFDALFEEELLLITNSKHTLASKKWINVTALDQQKLILLPEGYCTRRIWEKCASKSCIAPELQIEMNTISGLLSVLENNSAVGTILPALTMQMKVSGGLKSVKLKNPTPRRTVGILWRDGGYRSVSSQKFAEIFKQKYNGFEQNS</sequence>
<name>A0ABT3PIH6_9BACT</name>
<dbReference type="InterPro" id="IPR036390">
    <property type="entry name" value="WH_DNA-bd_sf"/>
</dbReference>
<reference evidence="6 7" key="1">
    <citation type="submission" date="2021-03" db="EMBL/GenBank/DDBJ databases">
        <title>Aliifodinibius sp. nov., a new bacterium isolated from saline soil.</title>
        <authorList>
            <person name="Galisteo C."/>
            <person name="De La Haba R."/>
            <person name="Sanchez-Porro C."/>
            <person name="Ventosa A."/>
        </authorList>
    </citation>
    <scope>NUCLEOTIDE SEQUENCE [LARGE SCALE GENOMIC DNA]</scope>
    <source>
        <strain evidence="6 7">1BSP15-2V2</strain>
    </source>
</reference>
<dbReference type="SUPFAM" id="SSF46785">
    <property type="entry name" value="Winged helix' DNA-binding domain"/>
    <property type="match status" value="1"/>
</dbReference>
<dbReference type="EMBL" id="JAGGJA010000001">
    <property type="protein sequence ID" value="MCW9705736.1"/>
    <property type="molecule type" value="Genomic_DNA"/>
</dbReference>
<evidence type="ECO:0000256" key="3">
    <source>
        <dbReference type="ARBA" id="ARBA00023125"/>
    </source>
</evidence>
<evidence type="ECO:0000256" key="2">
    <source>
        <dbReference type="ARBA" id="ARBA00023015"/>
    </source>
</evidence>
<keyword evidence="4" id="KW-0804">Transcription</keyword>
<dbReference type="CDD" id="cd05466">
    <property type="entry name" value="PBP2_LTTR_substrate"/>
    <property type="match status" value="1"/>
</dbReference>
<keyword evidence="3" id="KW-0238">DNA-binding</keyword>
<keyword evidence="7" id="KW-1185">Reference proteome</keyword>
<evidence type="ECO:0000256" key="1">
    <source>
        <dbReference type="ARBA" id="ARBA00009437"/>
    </source>
</evidence>
<proteinExistence type="inferred from homology"/>
<keyword evidence="2" id="KW-0805">Transcription regulation</keyword>
<dbReference type="InterPro" id="IPR050950">
    <property type="entry name" value="HTH-type_LysR_regulators"/>
</dbReference>
<evidence type="ECO:0000313" key="6">
    <source>
        <dbReference type="EMBL" id="MCW9705736.1"/>
    </source>
</evidence>
<dbReference type="Pfam" id="PF00126">
    <property type="entry name" value="HTH_1"/>
    <property type="match status" value="1"/>
</dbReference>
<comment type="caution">
    <text evidence="6">The sequence shown here is derived from an EMBL/GenBank/DDBJ whole genome shotgun (WGS) entry which is preliminary data.</text>
</comment>
<dbReference type="InterPro" id="IPR036388">
    <property type="entry name" value="WH-like_DNA-bd_sf"/>
</dbReference>
<dbReference type="InterPro" id="IPR005119">
    <property type="entry name" value="LysR_subst-bd"/>
</dbReference>
<evidence type="ECO:0000256" key="4">
    <source>
        <dbReference type="ARBA" id="ARBA00023163"/>
    </source>
</evidence>
<accession>A0ABT3PIH6</accession>
<dbReference type="Proteomes" id="UP001207918">
    <property type="component" value="Unassembled WGS sequence"/>
</dbReference>
<evidence type="ECO:0000313" key="7">
    <source>
        <dbReference type="Proteomes" id="UP001207918"/>
    </source>
</evidence>
<dbReference type="InterPro" id="IPR000847">
    <property type="entry name" value="LysR_HTH_N"/>
</dbReference>
<dbReference type="Gene3D" id="3.40.190.290">
    <property type="match status" value="1"/>
</dbReference>
<dbReference type="RefSeq" id="WP_265764400.1">
    <property type="nucleotide sequence ID" value="NZ_JAGGJA010000001.1"/>
</dbReference>
<evidence type="ECO:0000259" key="5">
    <source>
        <dbReference type="PROSITE" id="PS50931"/>
    </source>
</evidence>
<dbReference type="SUPFAM" id="SSF53850">
    <property type="entry name" value="Periplasmic binding protein-like II"/>
    <property type="match status" value="1"/>
</dbReference>
<organism evidence="6 7">
    <name type="scientific">Fodinibius salsisoli</name>
    <dbReference type="NCBI Taxonomy" id="2820877"/>
    <lineage>
        <taxon>Bacteria</taxon>
        <taxon>Pseudomonadati</taxon>
        <taxon>Balneolota</taxon>
        <taxon>Balneolia</taxon>
        <taxon>Balneolales</taxon>
        <taxon>Balneolaceae</taxon>
        <taxon>Fodinibius</taxon>
    </lineage>
</organism>
<dbReference type="Gene3D" id="1.10.10.10">
    <property type="entry name" value="Winged helix-like DNA-binding domain superfamily/Winged helix DNA-binding domain"/>
    <property type="match status" value="1"/>
</dbReference>
<dbReference type="Pfam" id="PF03466">
    <property type="entry name" value="LysR_substrate"/>
    <property type="match status" value="1"/>
</dbReference>